<feature type="compositionally biased region" description="Polar residues" evidence="1">
    <location>
        <begin position="450"/>
        <end position="468"/>
    </location>
</feature>
<dbReference type="AlphaFoldDB" id="A0A0D0DJ98"/>
<feature type="region of interest" description="Disordered" evidence="1">
    <location>
        <begin position="323"/>
        <end position="397"/>
    </location>
</feature>
<dbReference type="EMBL" id="KN826669">
    <property type="protein sequence ID" value="KIK78215.1"/>
    <property type="molecule type" value="Genomic_DNA"/>
</dbReference>
<protein>
    <submittedName>
        <fullName evidence="2">Uncharacterized protein</fullName>
    </submittedName>
</protein>
<feature type="region of interest" description="Disordered" evidence="1">
    <location>
        <begin position="766"/>
        <end position="797"/>
    </location>
</feature>
<feature type="compositionally biased region" description="Polar residues" evidence="1">
    <location>
        <begin position="22"/>
        <end position="38"/>
    </location>
</feature>
<feature type="region of interest" description="Disordered" evidence="1">
    <location>
        <begin position="499"/>
        <end position="543"/>
    </location>
</feature>
<feature type="compositionally biased region" description="Basic and acidic residues" evidence="1">
    <location>
        <begin position="287"/>
        <end position="303"/>
    </location>
</feature>
<feature type="compositionally biased region" description="Low complexity" evidence="1">
    <location>
        <begin position="424"/>
        <end position="435"/>
    </location>
</feature>
<dbReference type="InParanoid" id="A0A0D0DJ98"/>
<dbReference type="STRING" id="930991.A0A0D0DJ98"/>
<feature type="region of interest" description="Disordered" evidence="1">
    <location>
        <begin position="88"/>
        <end position="109"/>
    </location>
</feature>
<dbReference type="OrthoDB" id="3216045at2759"/>
<feature type="region of interest" description="Disordered" evidence="1">
    <location>
        <begin position="212"/>
        <end position="247"/>
    </location>
</feature>
<organism evidence="2 3">
    <name type="scientific">Paxillus rubicundulus Ve08.2h10</name>
    <dbReference type="NCBI Taxonomy" id="930991"/>
    <lineage>
        <taxon>Eukaryota</taxon>
        <taxon>Fungi</taxon>
        <taxon>Dikarya</taxon>
        <taxon>Basidiomycota</taxon>
        <taxon>Agaricomycotina</taxon>
        <taxon>Agaricomycetes</taxon>
        <taxon>Agaricomycetidae</taxon>
        <taxon>Boletales</taxon>
        <taxon>Paxilineae</taxon>
        <taxon>Paxillaceae</taxon>
        <taxon>Paxillus</taxon>
    </lineage>
</organism>
<feature type="compositionally biased region" description="Low complexity" evidence="1">
    <location>
        <begin position="45"/>
        <end position="61"/>
    </location>
</feature>
<evidence type="ECO:0000313" key="3">
    <source>
        <dbReference type="Proteomes" id="UP000054538"/>
    </source>
</evidence>
<feature type="region of interest" description="Disordered" evidence="1">
    <location>
        <begin position="822"/>
        <end position="853"/>
    </location>
</feature>
<feature type="region of interest" description="Disordered" evidence="1">
    <location>
        <begin position="560"/>
        <end position="593"/>
    </location>
</feature>
<proteinExistence type="predicted"/>
<feature type="compositionally biased region" description="Basic and acidic residues" evidence="1">
    <location>
        <begin position="823"/>
        <end position="837"/>
    </location>
</feature>
<evidence type="ECO:0000256" key="1">
    <source>
        <dbReference type="SAM" id="MobiDB-lite"/>
    </source>
</evidence>
<feature type="compositionally biased region" description="Low complexity" evidence="1">
    <location>
        <begin position="568"/>
        <end position="592"/>
    </location>
</feature>
<keyword evidence="3" id="KW-1185">Reference proteome</keyword>
<feature type="compositionally biased region" description="Polar residues" evidence="1">
    <location>
        <begin position="507"/>
        <end position="523"/>
    </location>
</feature>
<feature type="region of interest" description="Disordered" evidence="1">
    <location>
        <begin position="151"/>
        <end position="170"/>
    </location>
</feature>
<feature type="compositionally biased region" description="Polar residues" evidence="1">
    <location>
        <begin position="380"/>
        <end position="397"/>
    </location>
</feature>
<dbReference type="Proteomes" id="UP000054538">
    <property type="component" value="Unassembled WGS sequence"/>
</dbReference>
<feature type="compositionally biased region" description="Polar residues" evidence="1">
    <location>
        <begin position="161"/>
        <end position="170"/>
    </location>
</feature>
<dbReference type="HOGENOM" id="CLU_297911_0_0_1"/>
<feature type="region of interest" description="Disordered" evidence="1">
    <location>
        <begin position="283"/>
        <end position="303"/>
    </location>
</feature>
<feature type="region of interest" description="Disordered" evidence="1">
    <location>
        <begin position="412"/>
        <end position="482"/>
    </location>
</feature>
<dbReference type="CDD" id="cd14724">
    <property type="entry name" value="ZIP_Gal4-like_1"/>
    <property type="match status" value="1"/>
</dbReference>
<reference evidence="2 3" key="1">
    <citation type="submission" date="2014-04" db="EMBL/GenBank/DDBJ databases">
        <authorList>
            <consortium name="DOE Joint Genome Institute"/>
            <person name="Kuo A."/>
            <person name="Kohler A."/>
            <person name="Jargeat P."/>
            <person name="Nagy L.G."/>
            <person name="Floudas D."/>
            <person name="Copeland A."/>
            <person name="Barry K.W."/>
            <person name="Cichocki N."/>
            <person name="Veneault-Fourrey C."/>
            <person name="LaButti K."/>
            <person name="Lindquist E.A."/>
            <person name="Lipzen A."/>
            <person name="Lundell T."/>
            <person name="Morin E."/>
            <person name="Murat C."/>
            <person name="Sun H."/>
            <person name="Tunlid A."/>
            <person name="Henrissat B."/>
            <person name="Grigoriev I.V."/>
            <person name="Hibbett D.S."/>
            <person name="Martin F."/>
            <person name="Nordberg H.P."/>
            <person name="Cantor M.N."/>
            <person name="Hua S.X."/>
        </authorList>
    </citation>
    <scope>NUCLEOTIDE SEQUENCE [LARGE SCALE GENOMIC DNA]</scope>
    <source>
        <strain evidence="2 3">Ve08.2h10</strain>
    </source>
</reference>
<feature type="region of interest" description="Disordered" evidence="1">
    <location>
        <begin position="1"/>
        <end position="73"/>
    </location>
</feature>
<gene>
    <name evidence="2" type="ORF">PAXRUDRAFT_834667</name>
</gene>
<sequence length="956" mass="103568">MVDHSIQRSMSQSFIPVVTPRPSRSSISNPFPVSQAPFTSEPRRTSVSSTQASPASTSTTTMGPPRTPVSSIPSFRSIRNLLPFGPGKTTGPSVPGPANAPKPSFVNFGPLRRITHDRKTSVSYNRPEESDSPPVIAIARHSETFEEEMMARKRSRDYERSTSNLSPSSRASVERYVLPAPSPIPPLGADLSTITEAENSGISKHIPYSDDMAHLDDDTGSPTSPFMFGQSDRNRLPSPDSSPASVLDLSTSKLNAEVMDALMVKDATMASEWLQGVNEVVVEESADDPHDQPREMRLTNVEKDPDATFDFAALDPDLAELLSPNKINDKSQISTPVRSRLPAKPHPRSPIHSFAPTPDKKSVSPRTSPRLGNIIPPSPASLTVIQSSPTRRTVSLSRANLARVPASSLPRLMRSVTNAPSVAGDSSTGSDTPSGLRGPPKRRRQPPSPLSSQAHSSQVPSPISSCGSTDLPARTPASSRLATPIRHVSRYIPGNSCLADTPAIHPSPTSDRASPVSQLTSRSTSDHHRQPHSQPSLEFGGTLEVNKRRRAHLFYSRKRSMSVEEARLSPASASSRTSPIRPSSSLSNRPPAMEWLGPRTVKAFAAAGLLDGDRDGSNHHMSGVGRYSTLRAGSEREERYIPSRMAFSEAASTSSWGRSGSVSRVMTPSEGGMTWTGSPTFSVPRTTFSGGSTAPTSISASSSAQQATMHLMKEKHDLETEALLSALSDSQRTTKTLREENIQLRDRIRALEDQLDEMRTQIHRLASGIPSPRPPHSSFSKPMHDRTIIPPTPLVVPRRPTMQRSLSHVHSNNVTMSSMDLGARQRAESPSHNDPLVRSRPRRASTTSSVFPNLPHNMSMLMLEETMHERAGALSTSSISPPSPTLCLPTYPSNITRGHTTHSSISSIENITPSTANFSMTEIPGSPTSLHLRPEHELHLGDMASLSLYAMSDEEL</sequence>
<reference evidence="3" key="2">
    <citation type="submission" date="2015-01" db="EMBL/GenBank/DDBJ databases">
        <title>Evolutionary Origins and Diversification of the Mycorrhizal Mutualists.</title>
        <authorList>
            <consortium name="DOE Joint Genome Institute"/>
            <consortium name="Mycorrhizal Genomics Consortium"/>
            <person name="Kohler A."/>
            <person name="Kuo A."/>
            <person name="Nagy L.G."/>
            <person name="Floudas D."/>
            <person name="Copeland A."/>
            <person name="Barry K.W."/>
            <person name="Cichocki N."/>
            <person name="Veneault-Fourrey C."/>
            <person name="LaButti K."/>
            <person name="Lindquist E.A."/>
            <person name="Lipzen A."/>
            <person name="Lundell T."/>
            <person name="Morin E."/>
            <person name="Murat C."/>
            <person name="Riley R."/>
            <person name="Ohm R."/>
            <person name="Sun H."/>
            <person name="Tunlid A."/>
            <person name="Henrissat B."/>
            <person name="Grigoriev I.V."/>
            <person name="Hibbett D.S."/>
            <person name="Martin F."/>
        </authorList>
    </citation>
    <scope>NUCLEOTIDE SEQUENCE [LARGE SCALE GENOMIC DNA]</scope>
    <source>
        <strain evidence="3">Ve08.2h10</strain>
    </source>
</reference>
<evidence type="ECO:0000313" key="2">
    <source>
        <dbReference type="EMBL" id="KIK78215.1"/>
    </source>
</evidence>
<name>A0A0D0DJ98_9AGAM</name>
<accession>A0A0D0DJ98</accession>